<gene>
    <name evidence="3" type="primary">13</name>
    <name evidence="3" type="ORF">PBI_CHIDIEBERE_13</name>
</gene>
<feature type="transmembrane region" description="Helical" evidence="2">
    <location>
        <begin position="6"/>
        <end position="31"/>
    </location>
</feature>
<protein>
    <submittedName>
        <fullName evidence="3">Uncharacterized protein</fullName>
    </submittedName>
</protein>
<dbReference type="KEGG" id="vg:77951859"/>
<organism evidence="3 4">
    <name type="scientific">Gordonia phage Chidiebere</name>
    <dbReference type="NCBI Taxonomy" id="2656530"/>
    <lineage>
        <taxon>Viruses</taxon>
        <taxon>Duplodnaviria</taxon>
        <taxon>Heunggongvirae</taxon>
        <taxon>Uroviricota</taxon>
        <taxon>Caudoviricetes</taxon>
        <taxon>Chidieberevirus</taxon>
        <taxon>Chidieberevirus chidiebere</taxon>
    </lineage>
</organism>
<evidence type="ECO:0000313" key="4">
    <source>
        <dbReference type="Proteomes" id="UP000423645"/>
    </source>
</evidence>
<accession>A0A649VL86</accession>
<dbReference type="RefSeq" id="YP_010675531.1">
    <property type="nucleotide sequence ID" value="NC_071005.1"/>
</dbReference>
<dbReference type="Proteomes" id="UP000423645">
    <property type="component" value="Segment"/>
</dbReference>
<sequence>MSEQFVSSLVIGCMVAGGILGYIFCMLRNLMDMTEMRRKVMEADKLRDETNRALLTALAKLEEHENPGTKLMKNGPVIRKRGTPVKNEGTDND</sequence>
<keyword evidence="2" id="KW-0472">Membrane</keyword>
<keyword evidence="4" id="KW-1185">Reference proteome</keyword>
<keyword evidence="2" id="KW-1133">Transmembrane helix</keyword>
<dbReference type="GeneID" id="77951859"/>
<name>A0A649VL86_9CAUD</name>
<proteinExistence type="predicted"/>
<evidence type="ECO:0000256" key="1">
    <source>
        <dbReference type="SAM" id="MobiDB-lite"/>
    </source>
</evidence>
<reference evidence="3 4" key="1">
    <citation type="submission" date="2019-10" db="EMBL/GenBank/DDBJ databases">
        <authorList>
            <person name="Zack K.M."/>
            <person name="Garlena R.A."/>
            <person name="Russell D.A."/>
            <person name="Pope W.H."/>
            <person name="Jacobs-Sera D."/>
            <person name="Hatfull G.F."/>
        </authorList>
    </citation>
    <scope>NUCLEOTIDE SEQUENCE [LARGE SCALE GENOMIC DNA]</scope>
</reference>
<keyword evidence="2" id="KW-0812">Transmembrane</keyword>
<feature type="region of interest" description="Disordered" evidence="1">
    <location>
        <begin position="65"/>
        <end position="93"/>
    </location>
</feature>
<evidence type="ECO:0000256" key="2">
    <source>
        <dbReference type="SAM" id="Phobius"/>
    </source>
</evidence>
<evidence type="ECO:0000313" key="3">
    <source>
        <dbReference type="EMBL" id="QGJ92905.1"/>
    </source>
</evidence>
<dbReference type="EMBL" id="MN586022">
    <property type="protein sequence ID" value="QGJ92905.1"/>
    <property type="molecule type" value="Genomic_DNA"/>
</dbReference>